<sequence>MRSIRTAALFAPFAAALLLAPAPAFAHDVLIGSDPEDGAALDTVPEEVVLTFNNSPLAGGSGSAIVVTGPDGAEKQEGDLEFDGTDVSVDLAPLSEAGEYSIAYRVVSSDGHPIQDTLTFSVSEEAVAAAAPEEPEEDPAGAGEEAPAEDAETVDASPATAESTAAEESGTSPVMVLAGIVAAAAGLGAIVLVAVRLRNRPGAGSDEGSDGDSAQK</sequence>
<evidence type="ECO:0000256" key="7">
    <source>
        <dbReference type="SAM" id="SignalP"/>
    </source>
</evidence>
<evidence type="ECO:0000256" key="5">
    <source>
        <dbReference type="SAM" id="MobiDB-lite"/>
    </source>
</evidence>
<evidence type="ECO:0000313" key="10">
    <source>
        <dbReference type="Proteomes" id="UP000579647"/>
    </source>
</evidence>
<dbReference type="Proteomes" id="UP000579647">
    <property type="component" value="Unassembled WGS sequence"/>
</dbReference>
<dbReference type="InterPro" id="IPR007348">
    <property type="entry name" value="CopC_dom"/>
</dbReference>
<dbReference type="PANTHER" id="PTHR34820:SF4">
    <property type="entry name" value="INNER MEMBRANE PROTEIN YEBZ"/>
    <property type="match status" value="1"/>
</dbReference>
<evidence type="ECO:0000256" key="4">
    <source>
        <dbReference type="ARBA" id="ARBA00023008"/>
    </source>
</evidence>
<name>A0A840WI16_9ACTN</name>
<dbReference type="EMBL" id="JACHDO010000001">
    <property type="protein sequence ID" value="MBB5495103.1"/>
    <property type="molecule type" value="Genomic_DNA"/>
</dbReference>
<dbReference type="GO" id="GO:0046688">
    <property type="term" value="P:response to copper ion"/>
    <property type="evidence" value="ECO:0007669"/>
    <property type="project" value="InterPro"/>
</dbReference>
<proteinExistence type="predicted"/>
<evidence type="ECO:0000256" key="1">
    <source>
        <dbReference type="ARBA" id="ARBA00004196"/>
    </source>
</evidence>
<dbReference type="GO" id="GO:0006825">
    <property type="term" value="P:copper ion transport"/>
    <property type="evidence" value="ECO:0007669"/>
    <property type="project" value="InterPro"/>
</dbReference>
<dbReference type="GO" id="GO:0042597">
    <property type="term" value="C:periplasmic space"/>
    <property type="evidence" value="ECO:0007669"/>
    <property type="project" value="InterPro"/>
</dbReference>
<organism evidence="9 10">
    <name type="scientific">Nocardiopsis metallicus</name>
    <dbReference type="NCBI Taxonomy" id="179819"/>
    <lineage>
        <taxon>Bacteria</taxon>
        <taxon>Bacillati</taxon>
        <taxon>Actinomycetota</taxon>
        <taxon>Actinomycetes</taxon>
        <taxon>Streptosporangiales</taxon>
        <taxon>Nocardiopsidaceae</taxon>
        <taxon>Nocardiopsis</taxon>
    </lineage>
</organism>
<dbReference type="InterPro" id="IPR014756">
    <property type="entry name" value="Ig_E-set"/>
</dbReference>
<dbReference type="Pfam" id="PF04234">
    <property type="entry name" value="CopC"/>
    <property type="match status" value="1"/>
</dbReference>
<feature type="signal peptide" evidence="7">
    <location>
        <begin position="1"/>
        <end position="26"/>
    </location>
</feature>
<keyword evidence="6" id="KW-0472">Membrane</keyword>
<dbReference type="InterPro" id="IPR032694">
    <property type="entry name" value="CopC/D"/>
</dbReference>
<keyword evidence="2" id="KW-0479">Metal-binding</keyword>
<evidence type="ECO:0000256" key="6">
    <source>
        <dbReference type="SAM" id="Phobius"/>
    </source>
</evidence>
<keyword evidence="6" id="KW-0812">Transmembrane</keyword>
<feature type="transmembrane region" description="Helical" evidence="6">
    <location>
        <begin position="174"/>
        <end position="195"/>
    </location>
</feature>
<evidence type="ECO:0000313" key="9">
    <source>
        <dbReference type="EMBL" id="MBB5495103.1"/>
    </source>
</evidence>
<dbReference type="PANTHER" id="PTHR34820">
    <property type="entry name" value="INNER MEMBRANE PROTEIN YEBZ"/>
    <property type="match status" value="1"/>
</dbReference>
<reference evidence="9 10" key="1">
    <citation type="submission" date="2020-08" db="EMBL/GenBank/DDBJ databases">
        <title>Sequencing the genomes of 1000 actinobacteria strains.</title>
        <authorList>
            <person name="Klenk H.-P."/>
        </authorList>
    </citation>
    <scope>NUCLEOTIDE SEQUENCE [LARGE SCALE GENOMIC DNA]</scope>
    <source>
        <strain evidence="9 10">DSM 44598</strain>
    </source>
</reference>
<evidence type="ECO:0000256" key="3">
    <source>
        <dbReference type="ARBA" id="ARBA00022729"/>
    </source>
</evidence>
<feature type="region of interest" description="Disordered" evidence="5">
    <location>
        <begin position="125"/>
        <end position="172"/>
    </location>
</feature>
<dbReference type="RefSeq" id="WP_184369486.1">
    <property type="nucleotide sequence ID" value="NZ_BAAAKM010000047.1"/>
</dbReference>
<dbReference type="SUPFAM" id="SSF81296">
    <property type="entry name" value="E set domains"/>
    <property type="match status" value="1"/>
</dbReference>
<feature type="compositionally biased region" description="Low complexity" evidence="5">
    <location>
        <begin position="156"/>
        <end position="172"/>
    </location>
</feature>
<protein>
    <recommendedName>
        <fullName evidence="8">CopC domain-containing protein</fullName>
    </recommendedName>
</protein>
<dbReference type="GO" id="GO:0005507">
    <property type="term" value="F:copper ion binding"/>
    <property type="evidence" value="ECO:0007669"/>
    <property type="project" value="InterPro"/>
</dbReference>
<evidence type="ECO:0000256" key="2">
    <source>
        <dbReference type="ARBA" id="ARBA00022723"/>
    </source>
</evidence>
<evidence type="ECO:0000259" key="8">
    <source>
        <dbReference type="Pfam" id="PF04234"/>
    </source>
</evidence>
<comment type="caution">
    <text evidence="9">The sequence shown here is derived from an EMBL/GenBank/DDBJ whole genome shotgun (WGS) entry which is preliminary data.</text>
</comment>
<dbReference type="AlphaFoldDB" id="A0A840WI16"/>
<comment type="subcellular location">
    <subcellularLocation>
        <location evidence="1">Cell envelope</location>
    </subcellularLocation>
</comment>
<dbReference type="InterPro" id="IPR014755">
    <property type="entry name" value="Cu-Rt/internalin_Ig-like"/>
</dbReference>
<dbReference type="GO" id="GO:0030313">
    <property type="term" value="C:cell envelope"/>
    <property type="evidence" value="ECO:0007669"/>
    <property type="project" value="UniProtKB-SubCell"/>
</dbReference>
<dbReference type="Gene3D" id="2.60.40.1220">
    <property type="match status" value="1"/>
</dbReference>
<keyword evidence="10" id="KW-1185">Reference proteome</keyword>
<dbReference type="GO" id="GO:0005886">
    <property type="term" value="C:plasma membrane"/>
    <property type="evidence" value="ECO:0007669"/>
    <property type="project" value="TreeGrafter"/>
</dbReference>
<accession>A0A840WI16</accession>
<keyword evidence="4" id="KW-0186">Copper</keyword>
<gene>
    <name evidence="9" type="ORF">HNR07_006240</name>
</gene>
<keyword evidence="6" id="KW-1133">Transmembrane helix</keyword>
<feature type="domain" description="CopC" evidence="8">
    <location>
        <begin position="27"/>
        <end position="122"/>
    </location>
</feature>
<feature type="chain" id="PRO_5032585106" description="CopC domain-containing protein" evidence="7">
    <location>
        <begin position="27"/>
        <end position="216"/>
    </location>
</feature>
<keyword evidence="3 7" id="KW-0732">Signal</keyword>